<sequence>MLRLLIITGVSFSLFLTAYSVDNQQAEKIEIQKEIERLSKLREEIRKLLEEKKKILKQIEEREKALIKREENIKKILKKAEEDRYKKLAKVFEKMDPEMAGEKISKMTDPVKAAYIIYNMKDRLAGEVMNYVDPEMVDKITKILTDLKKIKKSK</sequence>
<dbReference type="EMBL" id="CP001230">
    <property type="protein sequence ID" value="ACO04596.1"/>
    <property type="molecule type" value="Genomic_DNA"/>
</dbReference>
<proteinExistence type="predicted"/>
<reference evidence="2 3" key="1">
    <citation type="journal article" date="2009" name="J. Bacteriol.">
        <title>Complete and draft genome sequences of six members of the Aquificales.</title>
        <authorList>
            <person name="Reysenbach A.L."/>
            <person name="Hamamura N."/>
            <person name="Podar M."/>
            <person name="Griffiths E."/>
            <person name="Ferreira S."/>
            <person name="Hochstein R."/>
            <person name="Heidelberg J."/>
            <person name="Johnson J."/>
            <person name="Mead D."/>
            <person name="Pohorille A."/>
            <person name="Sarmiento M."/>
            <person name="Schweighofer K."/>
            <person name="Seshadri R."/>
            <person name="Voytek M.A."/>
        </authorList>
    </citation>
    <scope>NUCLEOTIDE SEQUENCE [LARGE SCALE GENOMIC DNA]</scope>
    <source>
        <strain evidence="3">DSM 14350 / EX-H1</strain>
    </source>
</reference>
<dbReference type="Gene3D" id="1.10.220.30">
    <property type="match status" value="1"/>
</dbReference>
<protein>
    <recommendedName>
        <fullName evidence="4">Magnesium transporter MgtE intracellular domain-containing protein</fullName>
    </recommendedName>
</protein>
<accession>C0QQG7</accession>
<keyword evidence="3" id="KW-1185">Reference proteome</keyword>
<dbReference type="SUPFAM" id="SSF158791">
    <property type="entry name" value="MgtE N-terminal domain-like"/>
    <property type="match status" value="1"/>
</dbReference>
<dbReference type="RefSeq" id="WP_012676833.1">
    <property type="nucleotide sequence ID" value="NC_012440.1"/>
</dbReference>
<feature type="coiled-coil region" evidence="1">
    <location>
        <begin position="21"/>
        <end position="83"/>
    </location>
</feature>
<dbReference type="STRING" id="123214.PERMA_1127"/>
<dbReference type="eggNOG" id="COG3334">
    <property type="taxonomic scope" value="Bacteria"/>
</dbReference>
<evidence type="ECO:0000313" key="2">
    <source>
        <dbReference type="EMBL" id="ACO04596.1"/>
    </source>
</evidence>
<organism evidence="2 3">
    <name type="scientific">Persephonella marina (strain DSM 14350 / EX-H1)</name>
    <dbReference type="NCBI Taxonomy" id="123214"/>
    <lineage>
        <taxon>Bacteria</taxon>
        <taxon>Pseudomonadati</taxon>
        <taxon>Aquificota</taxon>
        <taxon>Aquificia</taxon>
        <taxon>Aquificales</taxon>
        <taxon>Hydrogenothermaceae</taxon>
        <taxon>Persephonella</taxon>
    </lineage>
</organism>
<dbReference type="KEGG" id="pmx:PERMA_1127"/>
<evidence type="ECO:0000256" key="1">
    <source>
        <dbReference type="SAM" id="Coils"/>
    </source>
</evidence>
<gene>
    <name evidence="2" type="ordered locus">PERMA_1127</name>
</gene>
<dbReference type="HOGENOM" id="CLU_1738588_0_0_0"/>
<keyword evidence="1" id="KW-0175">Coiled coil</keyword>
<dbReference type="AlphaFoldDB" id="C0QQG7"/>
<name>C0QQG7_PERMH</name>
<evidence type="ECO:0008006" key="4">
    <source>
        <dbReference type="Google" id="ProtNLM"/>
    </source>
</evidence>
<dbReference type="PaxDb" id="123214-PERMA_1127"/>
<dbReference type="Proteomes" id="UP000001366">
    <property type="component" value="Chromosome"/>
</dbReference>
<evidence type="ECO:0000313" key="3">
    <source>
        <dbReference type="Proteomes" id="UP000001366"/>
    </source>
</evidence>